<evidence type="ECO:0000313" key="1">
    <source>
        <dbReference type="EMBL" id="GAF76866.1"/>
    </source>
</evidence>
<proteinExistence type="predicted"/>
<reference evidence="1" key="1">
    <citation type="journal article" date="2014" name="Front. Microbiol.">
        <title>High frequency of phylogenetically diverse reductive dehalogenase-homologous genes in deep subseafloor sedimentary metagenomes.</title>
        <authorList>
            <person name="Kawai M."/>
            <person name="Futagami T."/>
            <person name="Toyoda A."/>
            <person name="Takaki Y."/>
            <person name="Nishi S."/>
            <person name="Hori S."/>
            <person name="Arai W."/>
            <person name="Tsubouchi T."/>
            <person name="Morono Y."/>
            <person name="Uchiyama I."/>
            <person name="Ito T."/>
            <person name="Fujiyama A."/>
            <person name="Inagaki F."/>
            <person name="Takami H."/>
        </authorList>
    </citation>
    <scope>NUCLEOTIDE SEQUENCE</scope>
    <source>
        <strain evidence="1">Expedition CK06-06</strain>
    </source>
</reference>
<gene>
    <name evidence="1" type="ORF">S01H1_15865</name>
</gene>
<protein>
    <submittedName>
        <fullName evidence="1">Uncharacterized protein</fullName>
    </submittedName>
</protein>
<sequence>MRQVRQGVFETASSSVHSLSIGRLEKGKHAKLSLDEGGTVCRIYPGEFGWGVNTFRDPHSRASYCLTAAANANNAEGLALLREVIEKETGARV</sequence>
<dbReference type="EMBL" id="BARS01008306">
    <property type="protein sequence ID" value="GAF76866.1"/>
    <property type="molecule type" value="Genomic_DNA"/>
</dbReference>
<name>X0SP03_9ZZZZ</name>
<feature type="non-terminal residue" evidence="1">
    <location>
        <position position="93"/>
    </location>
</feature>
<comment type="caution">
    <text evidence="1">The sequence shown here is derived from an EMBL/GenBank/DDBJ whole genome shotgun (WGS) entry which is preliminary data.</text>
</comment>
<dbReference type="AlphaFoldDB" id="X0SP03"/>
<accession>X0SP03</accession>
<organism evidence="1">
    <name type="scientific">marine sediment metagenome</name>
    <dbReference type="NCBI Taxonomy" id="412755"/>
    <lineage>
        <taxon>unclassified sequences</taxon>
        <taxon>metagenomes</taxon>
        <taxon>ecological metagenomes</taxon>
    </lineage>
</organism>